<name>A0ABX2IJV1_9RHOO</name>
<dbReference type="InterPro" id="IPR022346">
    <property type="entry name" value="T2SS_GspH"/>
</dbReference>
<dbReference type="InterPro" id="IPR012902">
    <property type="entry name" value="N_methyl_site"/>
</dbReference>
<evidence type="ECO:0000313" key="14">
    <source>
        <dbReference type="Proteomes" id="UP000778523"/>
    </source>
</evidence>
<evidence type="ECO:0000256" key="4">
    <source>
        <dbReference type="ARBA" id="ARBA00022481"/>
    </source>
</evidence>
<evidence type="ECO:0000256" key="2">
    <source>
        <dbReference type="ARBA" id="ARBA00021549"/>
    </source>
</evidence>
<dbReference type="RefSeq" id="WP_170022008.1">
    <property type="nucleotide sequence ID" value="NZ_JABCSC020000002.1"/>
</dbReference>
<dbReference type="Pfam" id="PF12019">
    <property type="entry name" value="GspH"/>
    <property type="match status" value="1"/>
</dbReference>
<keyword evidence="7 11" id="KW-1133">Transmembrane helix</keyword>
<dbReference type="Proteomes" id="UP000778523">
    <property type="component" value="Unassembled WGS sequence"/>
</dbReference>
<sequence>MSRRRPESLMQQGFTLIELMVAVAVLAVLLAIAVPSFTAQIQSGRAQMAADGLKRAVANARAIASQTGKRTTLTLKGGVTGCDPAAWAITQKAATASNPDAVTVVGCLTQVDFSKRYEGTSLAGSDSQSVVFLPTGIATNTSALTYTFTAGGSSKSLTINAGGAVNVL</sequence>
<comment type="similarity">
    <text evidence="9">Belongs to the GSP H family.</text>
</comment>
<keyword evidence="6 11" id="KW-0812">Transmembrane</keyword>
<dbReference type="EMBL" id="JABCSC020000002">
    <property type="protein sequence ID" value="NSL55272.1"/>
    <property type="molecule type" value="Genomic_DNA"/>
</dbReference>
<dbReference type="Gene3D" id="3.30.700.10">
    <property type="entry name" value="Glycoprotein, Type 4 Pilin"/>
    <property type="match status" value="1"/>
</dbReference>
<feature type="transmembrane region" description="Helical" evidence="11">
    <location>
        <begin position="12"/>
        <end position="34"/>
    </location>
</feature>
<dbReference type="InterPro" id="IPR045584">
    <property type="entry name" value="Pilin-like"/>
</dbReference>
<keyword evidence="4" id="KW-0488">Methylation</keyword>
<keyword evidence="3" id="KW-1003">Cell membrane</keyword>
<dbReference type="Pfam" id="PF07963">
    <property type="entry name" value="N_methyl"/>
    <property type="match status" value="1"/>
</dbReference>
<gene>
    <name evidence="13" type="ORF">HJ583_009580</name>
</gene>
<reference evidence="13 14" key="1">
    <citation type="submission" date="2020-06" db="EMBL/GenBank/DDBJ databases">
        <title>Draft genome of Uliginosibacterium sp. IMCC34675.</title>
        <authorList>
            <person name="Song J."/>
        </authorList>
    </citation>
    <scope>NUCLEOTIDE SEQUENCE [LARGE SCALE GENOMIC DNA]</scope>
    <source>
        <strain evidence="13 14">IMCC34675</strain>
    </source>
</reference>
<evidence type="ECO:0000256" key="8">
    <source>
        <dbReference type="ARBA" id="ARBA00023136"/>
    </source>
</evidence>
<dbReference type="PROSITE" id="PS00409">
    <property type="entry name" value="PROKAR_NTER_METHYL"/>
    <property type="match status" value="1"/>
</dbReference>
<evidence type="ECO:0000256" key="9">
    <source>
        <dbReference type="ARBA" id="ARBA00025772"/>
    </source>
</evidence>
<feature type="domain" description="General secretion pathway GspH" evidence="12">
    <location>
        <begin position="49"/>
        <end position="163"/>
    </location>
</feature>
<evidence type="ECO:0000256" key="7">
    <source>
        <dbReference type="ARBA" id="ARBA00022989"/>
    </source>
</evidence>
<proteinExistence type="inferred from homology"/>
<keyword evidence="14" id="KW-1185">Reference proteome</keyword>
<keyword evidence="8 11" id="KW-0472">Membrane</keyword>
<evidence type="ECO:0000256" key="3">
    <source>
        <dbReference type="ARBA" id="ARBA00022475"/>
    </source>
</evidence>
<evidence type="ECO:0000256" key="10">
    <source>
        <dbReference type="ARBA" id="ARBA00030775"/>
    </source>
</evidence>
<comment type="subcellular location">
    <subcellularLocation>
        <location evidence="1">Cell inner membrane</location>
        <topology evidence="1">Single-pass membrane protein</topology>
    </subcellularLocation>
</comment>
<dbReference type="NCBIfam" id="TIGR02532">
    <property type="entry name" value="IV_pilin_GFxxxE"/>
    <property type="match status" value="1"/>
</dbReference>
<evidence type="ECO:0000259" key="12">
    <source>
        <dbReference type="Pfam" id="PF12019"/>
    </source>
</evidence>
<keyword evidence="5" id="KW-0997">Cell inner membrane</keyword>
<comment type="caution">
    <text evidence="13">The sequence shown here is derived from an EMBL/GenBank/DDBJ whole genome shotgun (WGS) entry which is preliminary data.</text>
</comment>
<evidence type="ECO:0000256" key="6">
    <source>
        <dbReference type="ARBA" id="ARBA00022692"/>
    </source>
</evidence>
<evidence type="ECO:0000256" key="1">
    <source>
        <dbReference type="ARBA" id="ARBA00004377"/>
    </source>
</evidence>
<evidence type="ECO:0000313" key="13">
    <source>
        <dbReference type="EMBL" id="NSL55272.1"/>
    </source>
</evidence>
<organism evidence="13 14">
    <name type="scientific">Uliginosibacterium aquaticum</name>
    <dbReference type="NCBI Taxonomy" id="2731212"/>
    <lineage>
        <taxon>Bacteria</taxon>
        <taxon>Pseudomonadati</taxon>
        <taxon>Pseudomonadota</taxon>
        <taxon>Betaproteobacteria</taxon>
        <taxon>Rhodocyclales</taxon>
        <taxon>Zoogloeaceae</taxon>
        <taxon>Uliginosibacterium</taxon>
    </lineage>
</organism>
<accession>A0ABX2IJV1</accession>
<protein>
    <recommendedName>
        <fullName evidence="2">Type II secretion system protein H</fullName>
    </recommendedName>
    <alternativeName>
        <fullName evidence="10">General secretion pathway protein H</fullName>
    </alternativeName>
</protein>
<dbReference type="SUPFAM" id="SSF54523">
    <property type="entry name" value="Pili subunits"/>
    <property type="match status" value="1"/>
</dbReference>
<evidence type="ECO:0000256" key="11">
    <source>
        <dbReference type="SAM" id="Phobius"/>
    </source>
</evidence>
<evidence type="ECO:0000256" key="5">
    <source>
        <dbReference type="ARBA" id="ARBA00022519"/>
    </source>
</evidence>